<gene>
    <name evidence="3" type="ORF">FHS28_000397</name>
</gene>
<keyword evidence="4" id="KW-1185">Reference proteome</keyword>
<keyword evidence="1" id="KW-0812">Transmembrane</keyword>
<feature type="transmembrane region" description="Helical" evidence="1">
    <location>
        <begin position="149"/>
        <end position="173"/>
    </location>
</feature>
<sequence length="296" mass="31432">MPAPFVLLLLSIVAVWLPSVPVNRARGWRVAPWLVLYAAAIGLALLQGVVSVTGAAALAMLVLLADTLGRQTRPALQGLVFAALLLLVGALCLHAVPGFRNPIAIDAVRFSEDARPFTQYLNFDKGSVGLVLLALLAPRLRREDAVARTLGSTLLLTVAVAGLALGLAVALGMIRWDPKWPPQTLQFLVTNLLLTCVAEEALFRVMVQDKLATGARSVMPQRIHTIVPTGLGIVVSALLFGAVHAGGGLGMIVVAAVAGLGYAVAYHWQRRIEVAVLVHFGVNALHFVLFTYPLKA</sequence>
<dbReference type="Pfam" id="PF02517">
    <property type="entry name" value="Rce1-like"/>
    <property type="match status" value="1"/>
</dbReference>
<feature type="transmembrane region" description="Helical" evidence="1">
    <location>
        <begin position="76"/>
        <end position="97"/>
    </location>
</feature>
<proteinExistence type="predicted"/>
<keyword evidence="1" id="KW-0472">Membrane</keyword>
<dbReference type="EMBL" id="JACHXO010000001">
    <property type="protein sequence ID" value="MBB3193032.1"/>
    <property type="molecule type" value="Genomic_DNA"/>
</dbReference>
<evidence type="ECO:0000313" key="4">
    <source>
        <dbReference type="Proteomes" id="UP000574369"/>
    </source>
</evidence>
<dbReference type="RefSeq" id="WP_088449323.1">
    <property type="nucleotide sequence ID" value="NZ_JACHXO010000001.1"/>
</dbReference>
<feature type="transmembrane region" description="Helical" evidence="1">
    <location>
        <begin position="275"/>
        <end position="294"/>
    </location>
</feature>
<feature type="transmembrane region" description="Helical" evidence="1">
    <location>
        <begin position="223"/>
        <end position="243"/>
    </location>
</feature>
<feature type="transmembrane region" description="Helical" evidence="1">
    <location>
        <begin position="34"/>
        <end position="64"/>
    </location>
</feature>
<dbReference type="Proteomes" id="UP000574369">
    <property type="component" value="Unassembled WGS sequence"/>
</dbReference>
<reference evidence="3 4" key="1">
    <citation type="submission" date="2020-08" db="EMBL/GenBank/DDBJ databases">
        <title>Genomic Encyclopedia of Type Strains, Phase III (KMG-III): the genomes of soil and plant-associated and newly described type strains.</title>
        <authorList>
            <person name="Whitman W."/>
        </authorList>
    </citation>
    <scope>NUCLEOTIDE SEQUENCE [LARGE SCALE GENOMIC DNA]</scope>
    <source>
        <strain evidence="3 4">CECT 7247</strain>
    </source>
</reference>
<evidence type="ECO:0000259" key="2">
    <source>
        <dbReference type="Pfam" id="PF02517"/>
    </source>
</evidence>
<comment type="caution">
    <text evidence="3">The sequence shown here is derived from an EMBL/GenBank/DDBJ whole genome shotgun (WGS) entry which is preliminary data.</text>
</comment>
<evidence type="ECO:0000256" key="1">
    <source>
        <dbReference type="SAM" id="Phobius"/>
    </source>
</evidence>
<organism evidence="3 4">
    <name type="scientific">Roseateles terrae</name>
    <dbReference type="NCBI Taxonomy" id="431060"/>
    <lineage>
        <taxon>Bacteria</taxon>
        <taxon>Pseudomonadati</taxon>
        <taxon>Pseudomonadota</taxon>
        <taxon>Betaproteobacteria</taxon>
        <taxon>Burkholderiales</taxon>
        <taxon>Sphaerotilaceae</taxon>
        <taxon>Roseateles</taxon>
    </lineage>
</organism>
<feature type="domain" description="CAAX prenyl protease 2/Lysostaphin resistance protein A-like" evidence="2">
    <location>
        <begin position="183"/>
        <end position="285"/>
    </location>
</feature>
<evidence type="ECO:0000313" key="3">
    <source>
        <dbReference type="EMBL" id="MBB3193032.1"/>
    </source>
</evidence>
<feature type="transmembrane region" description="Helical" evidence="1">
    <location>
        <begin position="249"/>
        <end position="268"/>
    </location>
</feature>
<protein>
    <recommendedName>
        <fullName evidence="2">CAAX prenyl protease 2/Lysostaphin resistance protein A-like domain-containing protein</fullName>
    </recommendedName>
</protein>
<accession>A0ABR6GMW9</accession>
<keyword evidence="1" id="KW-1133">Transmembrane helix</keyword>
<name>A0ABR6GMW9_9BURK</name>
<feature type="transmembrane region" description="Helical" evidence="1">
    <location>
        <begin position="185"/>
        <end position="203"/>
    </location>
</feature>
<dbReference type="InterPro" id="IPR003675">
    <property type="entry name" value="Rce1/LyrA-like_dom"/>
</dbReference>